<name>A0ABS9SEZ5_9BACT</name>
<dbReference type="PANTHER" id="PTHR31088">
    <property type="entry name" value="MEMBRANE-ASSOCIATED PROTEIN VIPP1, CHLOROPLASTIC"/>
    <property type="match status" value="1"/>
</dbReference>
<dbReference type="EMBL" id="JAKWBL010000001">
    <property type="protein sequence ID" value="MCH5596905.1"/>
    <property type="molecule type" value="Genomic_DNA"/>
</dbReference>
<sequence length="246" mass="27805">MNIFKRLFRIGQAETHSAIDKLEDPIKMIEQGLRDLHTELDQANRALAEVKAMHIRRGNELKQYKEDEGAVHNKSILLLKKAQEGAMESNEADTLVKENLRKKAAISKKISITEQEANALQTQVTGLEGNVTKIKSSIGQWESELKTLRARVKVSNATQKINQQLMKMDSNSVAHMLERMKDKVLDEEALATAYGEMNKQEESHEEKVNKLIDDFSAEDELAKLKNQLGIENKSEPNVENDNTNPS</sequence>
<dbReference type="PANTHER" id="PTHR31088:SF6">
    <property type="entry name" value="PHAGE SHOCK PROTEIN A"/>
    <property type="match status" value="1"/>
</dbReference>
<keyword evidence="2" id="KW-0175">Coiled coil</keyword>
<reference evidence="4 5" key="1">
    <citation type="submission" date="2022-02" db="EMBL/GenBank/DDBJ databases">
        <authorList>
            <person name="Min J."/>
        </authorList>
    </citation>
    <scope>NUCLEOTIDE SEQUENCE [LARGE SCALE GENOMIC DNA]</scope>
    <source>
        <strain evidence="4 5">GR10-1</strain>
    </source>
</reference>
<feature type="compositionally biased region" description="Polar residues" evidence="3">
    <location>
        <begin position="235"/>
        <end position="246"/>
    </location>
</feature>
<comment type="caution">
    <text evidence="4">The sequence shown here is derived from an EMBL/GenBank/DDBJ whole genome shotgun (WGS) entry which is preliminary data.</text>
</comment>
<evidence type="ECO:0000256" key="1">
    <source>
        <dbReference type="ARBA" id="ARBA00043985"/>
    </source>
</evidence>
<evidence type="ECO:0000313" key="4">
    <source>
        <dbReference type="EMBL" id="MCH5596905.1"/>
    </source>
</evidence>
<dbReference type="Pfam" id="PF04012">
    <property type="entry name" value="PspA_IM30"/>
    <property type="match status" value="1"/>
</dbReference>
<organism evidence="4 5">
    <name type="scientific">Niabella ginsengisoli</name>
    <dbReference type="NCBI Taxonomy" id="522298"/>
    <lineage>
        <taxon>Bacteria</taxon>
        <taxon>Pseudomonadati</taxon>
        <taxon>Bacteroidota</taxon>
        <taxon>Chitinophagia</taxon>
        <taxon>Chitinophagales</taxon>
        <taxon>Chitinophagaceae</taxon>
        <taxon>Niabella</taxon>
    </lineage>
</organism>
<feature type="region of interest" description="Disordered" evidence="3">
    <location>
        <begin position="227"/>
        <end position="246"/>
    </location>
</feature>
<dbReference type="RefSeq" id="WP_240826313.1">
    <property type="nucleotide sequence ID" value="NZ_JAKWBL010000001.1"/>
</dbReference>
<feature type="coiled-coil region" evidence="2">
    <location>
        <begin position="26"/>
        <end position="53"/>
    </location>
</feature>
<gene>
    <name evidence="4" type="ORF">MKP09_02685</name>
</gene>
<protein>
    <submittedName>
        <fullName evidence="4">PspA/IM30 family protein</fullName>
    </submittedName>
</protein>
<accession>A0ABS9SEZ5</accession>
<evidence type="ECO:0000313" key="5">
    <source>
        <dbReference type="Proteomes" id="UP001202248"/>
    </source>
</evidence>
<feature type="coiled-coil region" evidence="2">
    <location>
        <begin position="103"/>
        <end position="130"/>
    </location>
</feature>
<keyword evidence="5" id="KW-1185">Reference proteome</keyword>
<dbReference type="InterPro" id="IPR007157">
    <property type="entry name" value="PspA_VIPP1"/>
</dbReference>
<evidence type="ECO:0000256" key="3">
    <source>
        <dbReference type="SAM" id="MobiDB-lite"/>
    </source>
</evidence>
<dbReference type="Proteomes" id="UP001202248">
    <property type="component" value="Unassembled WGS sequence"/>
</dbReference>
<comment type="similarity">
    <text evidence="1">Belongs to the PspA/Vipp/IM30 family.</text>
</comment>
<proteinExistence type="inferred from homology"/>
<evidence type="ECO:0000256" key="2">
    <source>
        <dbReference type="SAM" id="Coils"/>
    </source>
</evidence>